<proteinExistence type="predicted"/>
<gene>
    <name evidence="3" type="ORF">AVDCRST_MAG84-3388</name>
</gene>
<dbReference type="InterPro" id="IPR036397">
    <property type="entry name" value="RNaseH_sf"/>
</dbReference>
<dbReference type="PROSITE" id="PS50994">
    <property type="entry name" value="INTEGRASE"/>
    <property type="match status" value="1"/>
</dbReference>
<dbReference type="GO" id="GO:0015074">
    <property type="term" value="P:DNA integration"/>
    <property type="evidence" value="ECO:0007669"/>
    <property type="project" value="InterPro"/>
</dbReference>
<dbReference type="AlphaFoldDB" id="A0A6J4MJN9"/>
<accession>A0A6J4MJN9</accession>
<dbReference type="SUPFAM" id="SSF53098">
    <property type="entry name" value="Ribonuclease H-like"/>
    <property type="match status" value="1"/>
</dbReference>
<comment type="function">
    <text evidence="1">Involved in the transposition of the insertion sequence.</text>
</comment>
<dbReference type="InterPro" id="IPR012337">
    <property type="entry name" value="RNaseH-like_sf"/>
</dbReference>
<organism evidence="3">
    <name type="scientific">uncultured Microcoleus sp</name>
    <dbReference type="NCBI Taxonomy" id="259945"/>
    <lineage>
        <taxon>Bacteria</taxon>
        <taxon>Bacillati</taxon>
        <taxon>Cyanobacteriota</taxon>
        <taxon>Cyanophyceae</taxon>
        <taxon>Oscillatoriophycideae</taxon>
        <taxon>Oscillatoriales</taxon>
        <taxon>Microcoleaceae</taxon>
        <taxon>Microcoleus</taxon>
        <taxon>environmental samples</taxon>
    </lineage>
</organism>
<dbReference type="Gene3D" id="3.30.420.10">
    <property type="entry name" value="Ribonuclease H-like superfamily/Ribonuclease H"/>
    <property type="match status" value="1"/>
</dbReference>
<dbReference type="EMBL" id="CADCTZ010000665">
    <property type="protein sequence ID" value="CAA9359739.1"/>
    <property type="molecule type" value="Genomic_DNA"/>
</dbReference>
<protein>
    <submittedName>
        <fullName evidence="3">Mobile element protein</fullName>
    </submittedName>
</protein>
<dbReference type="Pfam" id="PF00665">
    <property type="entry name" value="rve"/>
    <property type="match status" value="1"/>
</dbReference>
<dbReference type="InterPro" id="IPR001584">
    <property type="entry name" value="Integrase_cat-core"/>
</dbReference>
<reference evidence="3" key="1">
    <citation type="submission" date="2020-02" db="EMBL/GenBank/DDBJ databases">
        <authorList>
            <person name="Meier V. D."/>
        </authorList>
    </citation>
    <scope>NUCLEOTIDE SEQUENCE</scope>
    <source>
        <strain evidence="3">AVDCRST_MAG84</strain>
    </source>
</reference>
<dbReference type="InterPro" id="IPR025948">
    <property type="entry name" value="HTH-like_dom"/>
</dbReference>
<feature type="domain" description="Integrase catalytic" evidence="2">
    <location>
        <begin position="85"/>
        <end position="152"/>
    </location>
</feature>
<dbReference type="GO" id="GO:0003676">
    <property type="term" value="F:nucleic acid binding"/>
    <property type="evidence" value="ECO:0007669"/>
    <property type="project" value="InterPro"/>
</dbReference>
<evidence type="ECO:0000256" key="1">
    <source>
        <dbReference type="ARBA" id="ARBA00002286"/>
    </source>
</evidence>
<sequence>MTARSVIYFKLRGPRDDRAVRARIKEIAETRLRYGIARIHVLLRREGWHDNHKRTRRIYLEEGLNLRHRRPRRNKAAAHRQTPLLLTLPNECWSMDFVMDALFDGRRFRALTVVDNYSRECLEIEVGQSLKGEDVVRVMERMKLTRGVVPVE</sequence>
<dbReference type="PANTHER" id="PTHR47515:SF1">
    <property type="entry name" value="BLR2054 PROTEIN"/>
    <property type="match status" value="1"/>
</dbReference>
<dbReference type="Pfam" id="PF13276">
    <property type="entry name" value="HTH_21"/>
    <property type="match status" value="1"/>
</dbReference>
<dbReference type="PANTHER" id="PTHR47515">
    <property type="entry name" value="LOW CALCIUM RESPONSE LOCUS PROTEIN T"/>
    <property type="match status" value="1"/>
</dbReference>
<evidence type="ECO:0000259" key="2">
    <source>
        <dbReference type="PROSITE" id="PS50994"/>
    </source>
</evidence>
<evidence type="ECO:0000313" key="3">
    <source>
        <dbReference type="EMBL" id="CAA9359739.1"/>
    </source>
</evidence>
<name>A0A6J4MJN9_9CYAN</name>